<dbReference type="Gene3D" id="1.50.10.10">
    <property type="match status" value="2"/>
</dbReference>
<dbReference type="Gene3D" id="3.40.30.10">
    <property type="entry name" value="Glutaredoxin"/>
    <property type="match status" value="1"/>
</dbReference>
<dbReference type="PANTHER" id="PTHR42899:SF1">
    <property type="entry name" value="SPERMATOGENESIS-ASSOCIATED PROTEIN 20"/>
    <property type="match status" value="1"/>
</dbReference>
<dbReference type="EMBL" id="CACSIO010000012">
    <property type="protein sequence ID" value="CAA0108071.1"/>
    <property type="molecule type" value="Genomic_DNA"/>
</dbReference>
<feature type="domain" description="Spermatogenesis-associated protein 20-like TRX" evidence="1">
    <location>
        <begin position="20"/>
        <end position="174"/>
    </location>
</feature>
<dbReference type="InterPro" id="IPR036249">
    <property type="entry name" value="Thioredoxin-like_sf"/>
</dbReference>
<dbReference type="CDD" id="cd02955">
    <property type="entry name" value="SSP411"/>
    <property type="match status" value="1"/>
</dbReference>
<dbReference type="Pfam" id="PF11412">
    <property type="entry name" value="DsbD_N"/>
    <property type="match status" value="1"/>
</dbReference>
<evidence type="ECO:0000313" key="3">
    <source>
        <dbReference type="EMBL" id="CAA0108071.1"/>
    </source>
</evidence>
<dbReference type="PIRSF" id="PIRSF006402">
    <property type="entry name" value="UCP006402_thioredoxin"/>
    <property type="match status" value="1"/>
</dbReference>
<dbReference type="GO" id="GO:0005975">
    <property type="term" value="P:carbohydrate metabolic process"/>
    <property type="evidence" value="ECO:0007669"/>
    <property type="project" value="InterPro"/>
</dbReference>
<accession>A0A5S9PUZ5</accession>
<reference evidence="3 4" key="1">
    <citation type="submission" date="2019-11" db="EMBL/GenBank/DDBJ databases">
        <authorList>
            <person name="Holert J."/>
        </authorList>
    </citation>
    <scope>NUCLEOTIDE SEQUENCE [LARGE SCALE GENOMIC DNA]</scope>
    <source>
        <strain evidence="3">SB11_3</strain>
    </source>
</reference>
<dbReference type="SUPFAM" id="SSF52833">
    <property type="entry name" value="Thioredoxin-like"/>
    <property type="match status" value="1"/>
</dbReference>
<dbReference type="InterPro" id="IPR024705">
    <property type="entry name" value="Ssp411"/>
</dbReference>
<name>A0A5S9PUZ5_9GAMM</name>
<evidence type="ECO:0000259" key="1">
    <source>
        <dbReference type="Pfam" id="PF03190"/>
    </source>
</evidence>
<protein>
    <recommendedName>
        <fullName evidence="5">DUF255 domain-containing protein</fullName>
    </recommendedName>
</protein>
<sequence>MVSLFVALSVHAGNVDVSRNNLGASLSPYLLQHRENPIHWQQWHEDVLAFAQAHNKPIFLSIGYASCHWCHVMEQESFVDPEVADVLNRHFVSIKVDREERPDIDAVHMMALQIMKGEGGWPINAFLTPDGKVFFVNSYMTKARFLKVSARLASIWKSNAHVLKANGDRLSSQVEKQLAFNQASDDAVLDISALIDRIATEFDTVHGGLNGAPKFPKESLMLFLLDAAQKTGDAAVVSFLDLTLKTMATSALYDPVSGGFFRYSVDAAWKTPHFEKMLYNQALMVTLYSRAYAVFPDPLYRRVVEQTIDFVERYLSGAGLYFASMDAVTDYEEGVYYLYSLDEINRILPKKFQALSTRIFDISHAGNFNGSNILRFSPGWQQVLAMYNVPRSDWNAVWGQLLDELMIIREQRPRPKVDKKAITSWNALWINALWEASNAFDRTEWRETAARAQETLLDVNREHGGLKRYSLNGVVGEADSTLEDYAFAISMLIAAYDNTAKAAYLKEAEAMFAAMKSHFYIKETGLWELYQNGRGKVPFPVQSLRDDNFVSAYGVVLQVIRQLIDRTGDVRYREYSANSLGGLSRVVKQPEEYASILRALDVQGLSGQQYFANGHGKVDFEVRSANDGTLDVIAKINMQEGWHINSNQPGKKALVATRMEVNGVPPVTYPNADVLSVSWSGTLINIWQGSVLVEVPAKFVGGQIKASLQMQACSDKLCLPAETIEYRVFE</sequence>
<evidence type="ECO:0008006" key="5">
    <source>
        <dbReference type="Google" id="ProtNLM"/>
    </source>
</evidence>
<dbReference type="InterPro" id="IPR004879">
    <property type="entry name" value="Ssp411-like_TRX"/>
</dbReference>
<dbReference type="InterPro" id="IPR028250">
    <property type="entry name" value="DsbDN"/>
</dbReference>
<dbReference type="SUPFAM" id="SSF48208">
    <property type="entry name" value="Six-hairpin glycosidases"/>
    <property type="match status" value="1"/>
</dbReference>
<dbReference type="PANTHER" id="PTHR42899">
    <property type="entry name" value="SPERMATOGENESIS-ASSOCIATED PROTEIN 20"/>
    <property type="match status" value="1"/>
</dbReference>
<dbReference type="InterPro" id="IPR012341">
    <property type="entry name" value="6hp_glycosidase-like_sf"/>
</dbReference>
<dbReference type="AlphaFoldDB" id="A0A5S9PUZ5"/>
<dbReference type="Gene3D" id="2.60.40.1250">
    <property type="entry name" value="Thiol:disulfide interchange protein DsbD, N-terminal domain"/>
    <property type="match status" value="1"/>
</dbReference>
<dbReference type="Pfam" id="PF03190">
    <property type="entry name" value="Thioredox_DsbH"/>
    <property type="match status" value="1"/>
</dbReference>
<organism evidence="3 4">
    <name type="scientific">BD1-7 clade bacterium</name>
    <dbReference type="NCBI Taxonomy" id="2029982"/>
    <lineage>
        <taxon>Bacteria</taxon>
        <taxon>Pseudomonadati</taxon>
        <taxon>Pseudomonadota</taxon>
        <taxon>Gammaproteobacteria</taxon>
        <taxon>Cellvibrionales</taxon>
        <taxon>Spongiibacteraceae</taxon>
        <taxon>BD1-7 clade</taxon>
    </lineage>
</organism>
<feature type="domain" description="Thiol:disulfide interchange protein DsbD N-terminal" evidence="2">
    <location>
        <begin position="620"/>
        <end position="726"/>
    </location>
</feature>
<evidence type="ECO:0000313" key="4">
    <source>
        <dbReference type="Proteomes" id="UP000441399"/>
    </source>
</evidence>
<keyword evidence="4" id="KW-1185">Reference proteome</keyword>
<gene>
    <name evidence="3" type="ORF">OPDIPICF_01299</name>
</gene>
<dbReference type="OrthoDB" id="9762614at2"/>
<dbReference type="Proteomes" id="UP000441399">
    <property type="component" value="Unassembled WGS sequence"/>
</dbReference>
<dbReference type="InterPro" id="IPR036929">
    <property type="entry name" value="DsbDN_sf"/>
</dbReference>
<proteinExistence type="predicted"/>
<evidence type="ECO:0000259" key="2">
    <source>
        <dbReference type="Pfam" id="PF11412"/>
    </source>
</evidence>
<dbReference type="InterPro" id="IPR008928">
    <property type="entry name" value="6-hairpin_glycosidase_sf"/>
</dbReference>